<gene>
    <name evidence="1" type="ORF">DPMN_044323</name>
</gene>
<evidence type="ECO:0000313" key="1">
    <source>
        <dbReference type="EMBL" id="KAH3737730.1"/>
    </source>
</evidence>
<reference evidence="1" key="1">
    <citation type="journal article" date="2019" name="bioRxiv">
        <title>The Genome of the Zebra Mussel, Dreissena polymorpha: A Resource for Invasive Species Research.</title>
        <authorList>
            <person name="McCartney M.A."/>
            <person name="Auch B."/>
            <person name="Kono T."/>
            <person name="Mallez S."/>
            <person name="Zhang Y."/>
            <person name="Obille A."/>
            <person name="Becker A."/>
            <person name="Abrahante J.E."/>
            <person name="Garbe J."/>
            <person name="Badalamenti J.P."/>
            <person name="Herman A."/>
            <person name="Mangelson H."/>
            <person name="Liachko I."/>
            <person name="Sullivan S."/>
            <person name="Sone E.D."/>
            <person name="Koren S."/>
            <person name="Silverstein K.A.T."/>
            <person name="Beckman K.B."/>
            <person name="Gohl D.M."/>
        </authorList>
    </citation>
    <scope>NUCLEOTIDE SEQUENCE</scope>
    <source>
        <strain evidence="1">Duluth1</strain>
        <tissue evidence="1">Whole animal</tissue>
    </source>
</reference>
<dbReference type="AlphaFoldDB" id="A0A9D4D312"/>
<protein>
    <submittedName>
        <fullName evidence="1">Uncharacterized protein</fullName>
    </submittedName>
</protein>
<organism evidence="1 2">
    <name type="scientific">Dreissena polymorpha</name>
    <name type="common">Zebra mussel</name>
    <name type="synonym">Mytilus polymorpha</name>
    <dbReference type="NCBI Taxonomy" id="45954"/>
    <lineage>
        <taxon>Eukaryota</taxon>
        <taxon>Metazoa</taxon>
        <taxon>Spiralia</taxon>
        <taxon>Lophotrochozoa</taxon>
        <taxon>Mollusca</taxon>
        <taxon>Bivalvia</taxon>
        <taxon>Autobranchia</taxon>
        <taxon>Heteroconchia</taxon>
        <taxon>Euheterodonta</taxon>
        <taxon>Imparidentia</taxon>
        <taxon>Neoheterodontei</taxon>
        <taxon>Myida</taxon>
        <taxon>Dreissenoidea</taxon>
        <taxon>Dreissenidae</taxon>
        <taxon>Dreissena</taxon>
    </lineage>
</organism>
<name>A0A9D4D312_DREPO</name>
<comment type="caution">
    <text evidence="1">The sequence shown here is derived from an EMBL/GenBank/DDBJ whole genome shotgun (WGS) entry which is preliminary data.</text>
</comment>
<keyword evidence="2" id="KW-1185">Reference proteome</keyword>
<proteinExistence type="predicted"/>
<dbReference type="EMBL" id="JAIWYP010000011">
    <property type="protein sequence ID" value="KAH3737730.1"/>
    <property type="molecule type" value="Genomic_DNA"/>
</dbReference>
<dbReference type="Proteomes" id="UP000828390">
    <property type="component" value="Unassembled WGS sequence"/>
</dbReference>
<evidence type="ECO:0000313" key="2">
    <source>
        <dbReference type="Proteomes" id="UP000828390"/>
    </source>
</evidence>
<sequence length="77" mass="8980">MDNNPYIADLSDKFRPAKVGKLFTDLYDNVWTEGLSVLEKFYNRNNLPLKLGSHCRSDQLDQARPSGRVLVLFRRHE</sequence>
<reference evidence="1" key="2">
    <citation type="submission" date="2020-11" db="EMBL/GenBank/DDBJ databases">
        <authorList>
            <person name="McCartney M.A."/>
            <person name="Auch B."/>
            <person name="Kono T."/>
            <person name="Mallez S."/>
            <person name="Becker A."/>
            <person name="Gohl D.M."/>
            <person name="Silverstein K.A.T."/>
            <person name="Koren S."/>
            <person name="Bechman K.B."/>
            <person name="Herman A."/>
            <person name="Abrahante J.E."/>
            <person name="Garbe J."/>
        </authorList>
    </citation>
    <scope>NUCLEOTIDE SEQUENCE</scope>
    <source>
        <strain evidence="1">Duluth1</strain>
        <tissue evidence="1">Whole animal</tissue>
    </source>
</reference>
<accession>A0A9D4D312</accession>